<dbReference type="Proteomes" id="UP000027345">
    <property type="component" value="Unassembled WGS sequence"/>
</dbReference>
<name>A0A066TWY1_9PSEU</name>
<accession>A0A066TWY1</accession>
<evidence type="ECO:0000313" key="2">
    <source>
        <dbReference type="Proteomes" id="UP000027345"/>
    </source>
</evidence>
<sequence>MTTIGISGHQNLPDIARRQAEHDIRALFAQKPGPVTGLSSLAAGADHLFAQLLLAAGHRLHAVIPCRGYADTFNPGDLAVYQELRAAAAEVTELDFAEPSETAFDAAGKYVVEHCDLLVAVWDGRPAHGLGGTGDTVNHARELGRDVLISWPEGVRRT</sequence>
<dbReference type="Gene3D" id="3.40.50.450">
    <property type="match status" value="1"/>
</dbReference>
<gene>
    <name evidence="1" type="ORF">DV20_41050</name>
</gene>
<reference evidence="1 2" key="1">
    <citation type="submission" date="2014-05" db="EMBL/GenBank/DDBJ databases">
        <title>Draft genome sequence of Amycolatopsis rifamycinica DSM 46095.</title>
        <authorList>
            <person name="Lal R."/>
            <person name="Saxena A."/>
            <person name="Kumari R."/>
            <person name="Mukherjee U."/>
            <person name="Singh P."/>
            <person name="Sangwan N."/>
            <person name="Mahato N.K."/>
        </authorList>
    </citation>
    <scope>NUCLEOTIDE SEQUENCE [LARGE SCALE GENOMIC DNA]</scope>
    <source>
        <strain evidence="1 2">DSM 46095</strain>
    </source>
</reference>
<dbReference type="OrthoDB" id="3231229at2"/>
<dbReference type="RefSeq" id="WP_043788930.1">
    <property type="nucleotide sequence ID" value="NZ_JMQI01000081.1"/>
</dbReference>
<dbReference type="STRING" id="287986.DV20_41050"/>
<evidence type="ECO:0000313" key="1">
    <source>
        <dbReference type="EMBL" id="KDN16404.1"/>
    </source>
</evidence>
<dbReference type="SUPFAM" id="SSF102405">
    <property type="entry name" value="MCP/YpsA-like"/>
    <property type="match status" value="1"/>
</dbReference>
<protein>
    <recommendedName>
        <fullName evidence="3">DUF1273 domain-containing protein</fullName>
    </recommendedName>
</protein>
<organism evidence="1 2">
    <name type="scientific">Amycolatopsis rifamycinica</name>
    <dbReference type="NCBI Taxonomy" id="287986"/>
    <lineage>
        <taxon>Bacteria</taxon>
        <taxon>Bacillati</taxon>
        <taxon>Actinomycetota</taxon>
        <taxon>Actinomycetes</taxon>
        <taxon>Pseudonocardiales</taxon>
        <taxon>Pseudonocardiaceae</taxon>
        <taxon>Amycolatopsis</taxon>
    </lineage>
</organism>
<evidence type="ECO:0008006" key="3">
    <source>
        <dbReference type="Google" id="ProtNLM"/>
    </source>
</evidence>
<dbReference type="AlphaFoldDB" id="A0A066TWY1"/>
<dbReference type="EMBL" id="JMQI01000081">
    <property type="protein sequence ID" value="KDN16404.1"/>
    <property type="molecule type" value="Genomic_DNA"/>
</dbReference>
<keyword evidence="2" id="KW-1185">Reference proteome</keyword>
<comment type="caution">
    <text evidence="1">The sequence shown here is derived from an EMBL/GenBank/DDBJ whole genome shotgun (WGS) entry which is preliminary data.</text>
</comment>
<proteinExistence type="predicted"/>
<dbReference type="eggNOG" id="COG0758">
    <property type="taxonomic scope" value="Bacteria"/>
</dbReference>